<evidence type="ECO:0000256" key="1">
    <source>
        <dbReference type="SAM" id="MobiDB-lite"/>
    </source>
</evidence>
<keyword evidence="4" id="KW-1185">Reference proteome</keyword>
<dbReference type="InterPro" id="IPR035979">
    <property type="entry name" value="RBD_domain_sf"/>
</dbReference>
<feature type="transmembrane region" description="Helical" evidence="2">
    <location>
        <begin position="47"/>
        <end position="67"/>
    </location>
</feature>
<keyword evidence="2" id="KW-0472">Membrane</keyword>
<comment type="caution">
    <text evidence="3">The sequence shown here is derived from an EMBL/GenBank/DDBJ whole genome shotgun (WGS) entry which is preliminary data.</text>
</comment>
<gene>
    <name evidence="3" type="ORF">CAMP_LOCUS11801</name>
</gene>
<feature type="transmembrane region" description="Helical" evidence="2">
    <location>
        <begin position="102"/>
        <end position="122"/>
    </location>
</feature>
<name>A0A9P1IQG2_9PELO</name>
<dbReference type="GO" id="GO:0003676">
    <property type="term" value="F:nucleic acid binding"/>
    <property type="evidence" value="ECO:0007669"/>
    <property type="project" value="InterPro"/>
</dbReference>
<keyword evidence="2" id="KW-1133">Transmembrane helix</keyword>
<feature type="region of interest" description="Disordered" evidence="1">
    <location>
        <begin position="133"/>
        <end position="160"/>
    </location>
</feature>
<organism evidence="3 4">
    <name type="scientific">Caenorhabditis angaria</name>
    <dbReference type="NCBI Taxonomy" id="860376"/>
    <lineage>
        <taxon>Eukaryota</taxon>
        <taxon>Metazoa</taxon>
        <taxon>Ecdysozoa</taxon>
        <taxon>Nematoda</taxon>
        <taxon>Chromadorea</taxon>
        <taxon>Rhabditida</taxon>
        <taxon>Rhabditina</taxon>
        <taxon>Rhabditomorpha</taxon>
        <taxon>Rhabditoidea</taxon>
        <taxon>Rhabditidae</taxon>
        <taxon>Peloderinae</taxon>
        <taxon>Caenorhabditis</taxon>
    </lineage>
</organism>
<evidence type="ECO:0008006" key="5">
    <source>
        <dbReference type="Google" id="ProtNLM"/>
    </source>
</evidence>
<dbReference type="Gene3D" id="3.30.70.330">
    <property type="match status" value="1"/>
</dbReference>
<evidence type="ECO:0000313" key="4">
    <source>
        <dbReference type="Proteomes" id="UP001152747"/>
    </source>
</evidence>
<accession>A0A9P1IQG2</accession>
<dbReference type="AlphaFoldDB" id="A0A9P1IQG2"/>
<feature type="compositionally biased region" description="Acidic residues" evidence="1">
    <location>
        <begin position="133"/>
        <end position="147"/>
    </location>
</feature>
<sequence length="291" mass="34509">MIILEYLSKAVNILSIICYQLIKLPGRIWRTLYRIPFYITSDFDPSVIILQCFLLTLAFFEIAYLYIATEYLQLIRDHLLEEYKKAVNRTVQLFTFVYINHMYIILFTSLMAVLIHQLHIMLKRSRRHKYWEDSDESNSSIDDEEEISGNPHRGWGEKSIQSEEDEKNLNNFKAPSVALKIRGMVGPLCDETLGQQIRRINEEIKYRLIGRNSNYRPPPYTNLEVESQDSIVYMKFDTIEGATDAFLKMNAYFFDGRLVSVRFLRPEKFDEKYPKSTPRRRQQQHLQPQLQ</sequence>
<feature type="region of interest" description="Disordered" evidence="1">
    <location>
        <begin position="270"/>
        <end position="291"/>
    </location>
</feature>
<protein>
    <recommendedName>
        <fullName evidence="5">RRM domain-containing protein</fullName>
    </recommendedName>
</protein>
<evidence type="ECO:0000256" key="2">
    <source>
        <dbReference type="SAM" id="Phobius"/>
    </source>
</evidence>
<dbReference type="EMBL" id="CANHGI010000004">
    <property type="protein sequence ID" value="CAI5449164.1"/>
    <property type="molecule type" value="Genomic_DNA"/>
</dbReference>
<dbReference type="SUPFAM" id="SSF54928">
    <property type="entry name" value="RNA-binding domain, RBD"/>
    <property type="match status" value="1"/>
</dbReference>
<proteinExistence type="predicted"/>
<reference evidence="3" key="1">
    <citation type="submission" date="2022-11" db="EMBL/GenBank/DDBJ databases">
        <authorList>
            <person name="Kikuchi T."/>
        </authorList>
    </citation>
    <scope>NUCLEOTIDE SEQUENCE</scope>
    <source>
        <strain evidence="3">PS1010</strain>
    </source>
</reference>
<dbReference type="Proteomes" id="UP001152747">
    <property type="component" value="Unassembled WGS sequence"/>
</dbReference>
<dbReference type="InterPro" id="IPR012677">
    <property type="entry name" value="Nucleotide-bd_a/b_plait_sf"/>
</dbReference>
<evidence type="ECO:0000313" key="3">
    <source>
        <dbReference type="EMBL" id="CAI5449164.1"/>
    </source>
</evidence>
<dbReference type="OrthoDB" id="5835376at2759"/>
<keyword evidence="2" id="KW-0812">Transmembrane</keyword>